<dbReference type="Pfam" id="PF05635">
    <property type="entry name" value="23S_rRNA_IVP"/>
    <property type="match status" value="1"/>
</dbReference>
<dbReference type="PANTHER" id="PTHR38471:SF2">
    <property type="entry name" value="FOUR HELIX BUNDLE PROTEIN"/>
    <property type="match status" value="1"/>
</dbReference>
<dbReference type="EMBL" id="JBIPKE010000012">
    <property type="protein sequence ID" value="MFH6982524.1"/>
    <property type="molecule type" value="Genomic_DNA"/>
</dbReference>
<protein>
    <submittedName>
        <fullName evidence="1">Four helix bundle protein</fullName>
    </submittedName>
</protein>
<dbReference type="InterPro" id="IPR012657">
    <property type="entry name" value="23S_rRNA-intervening_sequence"/>
</dbReference>
<keyword evidence="2" id="KW-1185">Reference proteome</keyword>
<dbReference type="Proteomes" id="UP001610063">
    <property type="component" value="Unassembled WGS sequence"/>
</dbReference>
<dbReference type="SUPFAM" id="SSF158446">
    <property type="entry name" value="IVS-encoded protein-like"/>
    <property type="match status" value="1"/>
</dbReference>
<accession>A0ABW7N728</accession>
<dbReference type="NCBIfam" id="TIGR02436">
    <property type="entry name" value="four helix bundle protein"/>
    <property type="match status" value="1"/>
</dbReference>
<dbReference type="Gene3D" id="1.20.1440.60">
    <property type="entry name" value="23S rRNA-intervening sequence"/>
    <property type="match status" value="1"/>
</dbReference>
<dbReference type="CDD" id="cd16377">
    <property type="entry name" value="23S_rRNA_IVP_like"/>
    <property type="match status" value="1"/>
</dbReference>
<evidence type="ECO:0000313" key="2">
    <source>
        <dbReference type="Proteomes" id="UP001610063"/>
    </source>
</evidence>
<dbReference type="InterPro" id="IPR036583">
    <property type="entry name" value="23S_rRNA_IVS_sf"/>
</dbReference>
<sequence>MSFIFENLKIWQKALELSQNVNALTKCFPVEERFALTSQMKRAADSVSLNIAEGSTGQTKKEFKRFLAISLRSCVEVVGCIYLARARQLITTDQFDALYQELLILTKMIQSFRKSLNETN</sequence>
<dbReference type="PANTHER" id="PTHR38471">
    <property type="entry name" value="FOUR HELIX BUNDLE PROTEIN"/>
    <property type="match status" value="1"/>
</dbReference>
<name>A0ABW7N728_9BACT</name>
<dbReference type="RefSeq" id="WP_159578609.1">
    <property type="nucleotide sequence ID" value="NZ_JBIPKE010000012.1"/>
</dbReference>
<evidence type="ECO:0000313" key="1">
    <source>
        <dbReference type="EMBL" id="MFH6982524.1"/>
    </source>
</evidence>
<reference evidence="1 2" key="1">
    <citation type="journal article" date="2013" name="Int. J. Syst. Evol. Microbiol.">
        <title>Marinoscillum luteum sp. nov., isolated from marine sediment.</title>
        <authorList>
            <person name="Cha I.T."/>
            <person name="Park S.J."/>
            <person name="Kim S.J."/>
            <person name="Kim J.G."/>
            <person name="Jung M.Y."/>
            <person name="Shin K.S."/>
            <person name="Kwon K.K."/>
            <person name="Yang S.H."/>
            <person name="Seo Y.S."/>
            <person name="Rhee S.K."/>
        </authorList>
    </citation>
    <scope>NUCLEOTIDE SEQUENCE [LARGE SCALE GENOMIC DNA]</scope>
    <source>
        <strain evidence="1 2">KCTC 23939</strain>
    </source>
</reference>
<gene>
    <name evidence="1" type="ORF">ACHKAR_03695</name>
</gene>
<organism evidence="1 2">
    <name type="scientific">Marinoscillum luteum</name>
    <dbReference type="NCBI Taxonomy" id="861051"/>
    <lineage>
        <taxon>Bacteria</taxon>
        <taxon>Pseudomonadati</taxon>
        <taxon>Bacteroidota</taxon>
        <taxon>Cytophagia</taxon>
        <taxon>Cytophagales</taxon>
        <taxon>Reichenbachiellaceae</taxon>
        <taxon>Marinoscillum</taxon>
    </lineage>
</organism>
<comment type="caution">
    <text evidence="1">The sequence shown here is derived from an EMBL/GenBank/DDBJ whole genome shotgun (WGS) entry which is preliminary data.</text>
</comment>
<proteinExistence type="predicted"/>